<dbReference type="PANTHER" id="PTHR11814">
    <property type="entry name" value="SULFATE TRANSPORTER"/>
    <property type="match status" value="1"/>
</dbReference>
<feature type="transmembrane region" description="Helical" evidence="5">
    <location>
        <begin position="195"/>
        <end position="214"/>
    </location>
</feature>
<keyword evidence="4 5" id="KW-0472">Membrane</keyword>
<name>A0ABV6VMV0_9ACTN</name>
<evidence type="ECO:0000256" key="2">
    <source>
        <dbReference type="ARBA" id="ARBA00022692"/>
    </source>
</evidence>
<evidence type="ECO:0000256" key="4">
    <source>
        <dbReference type="ARBA" id="ARBA00023136"/>
    </source>
</evidence>
<gene>
    <name evidence="7" type="ORF">ACEZDE_00235</name>
</gene>
<feature type="transmembrane region" description="Helical" evidence="5">
    <location>
        <begin position="318"/>
        <end position="338"/>
    </location>
</feature>
<feature type="domain" description="STAS" evidence="6">
    <location>
        <begin position="430"/>
        <end position="522"/>
    </location>
</feature>
<dbReference type="RefSeq" id="WP_380530182.1">
    <property type="nucleotide sequence ID" value="NZ_JBHFAB010000001.1"/>
</dbReference>
<keyword evidence="3 5" id="KW-1133">Transmembrane helix</keyword>
<dbReference type="EMBL" id="JBHFAB010000001">
    <property type="protein sequence ID" value="MFC1415079.1"/>
    <property type="molecule type" value="Genomic_DNA"/>
</dbReference>
<dbReference type="Gene3D" id="3.30.750.24">
    <property type="entry name" value="STAS domain"/>
    <property type="match status" value="1"/>
</dbReference>
<organism evidence="7 8">
    <name type="scientific">Streptacidiphilus cavernicola</name>
    <dbReference type="NCBI Taxonomy" id="3342716"/>
    <lineage>
        <taxon>Bacteria</taxon>
        <taxon>Bacillati</taxon>
        <taxon>Actinomycetota</taxon>
        <taxon>Actinomycetes</taxon>
        <taxon>Kitasatosporales</taxon>
        <taxon>Streptomycetaceae</taxon>
        <taxon>Streptacidiphilus</taxon>
    </lineage>
</organism>
<comment type="subcellular location">
    <subcellularLocation>
        <location evidence="1">Membrane</location>
        <topology evidence="1">Multi-pass membrane protein</topology>
    </subcellularLocation>
</comment>
<feature type="transmembrane region" description="Helical" evidence="5">
    <location>
        <begin position="242"/>
        <end position="261"/>
    </location>
</feature>
<keyword evidence="2 5" id="KW-0812">Transmembrane</keyword>
<proteinExistence type="predicted"/>
<dbReference type="Pfam" id="PF01740">
    <property type="entry name" value="STAS"/>
    <property type="match status" value="1"/>
</dbReference>
<feature type="transmembrane region" description="Helical" evidence="5">
    <location>
        <begin position="373"/>
        <end position="406"/>
    </location>
</feature>
<dbReference type="CDD" id="cd07042">
    <property type="entry name" value="STAS_SulP_like_sulfate_transporter"/>
    <property type="match status" value="1"/>
</dbReference>
<sequence length="550" mass="57067">MADWLRGYRPGDLLRGDSLAALTAWALIVPECVAYAQIAGVPPQNAFYAAPVALLVYALLGRSRFLIIGATSAAAVLSGATVSGISTDPKQAVGLSAALAILAGGVLLAAGIARLGFITNFLAEPALVGFLFGMALTIVVRQAAKILGVSSGDGDFFQRIWHLFAHIGDWSGLSIAVGVLAMALLFGLERFLPKLPASLIVLVLGLAVSAAAQLKDHGVEIVGKIPSAIPTPHLPGIPAEDWLTLTAGAFGVALVCFAEAFSIAGRFARESGDEVDADREMAALGASNIAVGFFRGFVVSGSASRTAAAKGAGAATPMVSLIAAVLVLVTGAFLTPLFTDLPEPVLGAIVIVAVRGFLRVGELRRYARLDRPSLWIALTAITGVLVFDLLPGLLLAVVLSLLMFIGAASRPPVAVLGRLPGTERWGDTADAPTARTVPGVLVLRPDSALFFGNADRVRLTVLARVAAADPRPGSVLLDLNASYRFGLPVLDALLDLCGELDHQGVTLRLVRIRAMAWDDLARHPLGEAPVHATVEEGLAAAQQTGRPAGR</sequence>
<evidence type="ECO:0000256" key="1">
    <source>
        <dbReference type="ARBA" id="ARBA00004141"/>
    </source>
</evidence>
<reference evidence="7 8" key="1">
    <citation type="submission" date="2024-09" db="EMBL/GenBank/DDBJ databases">
        <authorList>
            <person name="Lee S.D."/>
        </authorList>
    </citation>
    <scope>NUCLEOTIDE SEQUENCE [LARGE SCALE GENOMIC DNA]</scope>
    <source>
        <strain evidence="7 8">N8-3</strain>
    </source>
</reference>
<protein>
    <submittedName>
        <fullName evidence="7">SulP family inorganic anion transporter</fullName>
    </submittedName>
</protein>
<dbReference type="SUPFAM" id="SSF52091">
    <property type="entry name" value="SpoIIaa-like"/>
    <property type="match status" value="1"/>
</dbReference>
<evidence type="ECO:0000256" key="3">
    <source>
        <dbReference type="ARBA" id="ARBA00022989"/>
    </source>
</evidence>
<dbReference type="Pfam" id="PF00916">
    <property type="entry name" value="Sulfate_transp"/>
    <property type="match status" value="1"/>
</dbReference>
<dbReference type="InterPro" id="IPR002645">
    <property type="entry name" value="STAS_dom"/>
</dbReference>
<evidence type="ECO:0000259" key="6">
    <source>
        <dbReference type="PROSITE" id="PS50801"/>
    </source>
</evidence>
<dbReference type="InterPro" id="IPR011547">
    <property type="entry name" value="SLC26A/SulP_dom"/>
</dbReference>
<feature type="transmembrane region" description="Helical" evidence="5">
    <location>
        <begin position="65"/>
        <end position="86"/>
    </location>
</feature>
<evidence type="ECO:0000256" key="5">
    <source>
        <dbReference type="SAM" id="Phobius"/>
    </source>
</evidence>
<dbReference type="InterPro" id="IPR001902">
    <property type="entry name" value="SLC26A/SulP_fam"/>
</dbReference>
<evidence type="ECO:0000313" key="8">
    <source>
        <dbReference type="Proteomes" id="UP001592531"/>
    </source>
</evidence>
<feature type="transmembrane region" description="Helical" evidence="5">
    <location>
        <begin position="92"/>
        <end position="113"/>
    </location>
</feature>
<accession>A0ABV6VMV0</accession>
<dbReference type="PROSITE" id="PS50801">
    <property type="entry name" value="STAS"/>
    <property type="match status" value="1"/>
</dbReference>
<comment type="caution">
    <text evidence="7">The sequence shown here is derived from an EMBL/GenBank/DDBJ whole genome shotgun (WGS) entry which is preliminary data.</text>
</comment>
<feature type="transmembrane region" description="Helical" evidence="5">
    <location>
        <begin position="125"/>
        <end position="144"/>
    </location>
</feature>
<keyword evidence="8" id="KW-1185">Reference proteome</keyword>
<feature type="transmembrane region" description="Helical" evidence="5">
    <location>
        <begin position="344"/>
        <end position="361"/>
    </location>
</feature>
<evidence type="ECO:0000313" key="7">
    <source>
        <dbReference type="EMBL" id="MFC1415079.1"/>
    </source>
</evidence>
<dbReference type="Proteomes" id="UP001592531">
    <property type="component" value="Unassembled WGS sequence"/>
</dbReference>
<dbReference type="InterPro" id="IPR036513">
    <property type="entry name" value="STAS_dom_sf"/>
</dbReference>
<feature type="transmembrane region" description="Helical" evidence="5">
    <location>
        <begin position="164"/>
        <end position="188"/>
    </location>
</feature>